<dbReference type="Proteomes" id="UP001174694">
    <property type="component" value="Unassembled WGS sequence"/>
</dbReference>
<evidence type="ECO:0000313" key="2">
    <source>
        <dbReference type="EMBL" id="KAJ9138859.1"/>
    </source>
</evidence>
<dbReference type="AlphaFoldDB" id="A0AA38VLR0"/>
<evidence type="ECO:0000313" key="3">
    <source>
        <dbReference type="Proteomes" id="UP001174694"/>
    </source>
</evidence>
<feature type="compositionally biased region" description="Basic and acidic residues" evidence="1">
    <location>
        <begin position="56"/>
        <end position="65"/>
    </location>
</feature>
<protein>
    <submittedName>
        <fullName evidence="2">Uncharacterized protein</fullName>
    </submittedName>
</protein>
<reference evidence="2" key="1">
    <citation type="submission" date="2022-07" db="EMBL/GenBank/DDBJ databases">
        <title>Fungi with potential for degradation of polypropylene.</title>
        <authorList>
            <person name="Gostincar C."/>
        </authorList>
    </citation>
    <scope>NUCLEOTIDE SEQUENCE</scope>
    <source>
        <strain evidence="2">EXF-13308</strain>
    </source>
</reference>
<dbReference type="EMBL" id="JANBVO010000028">
    <property type="protein sequence ID" value="KAJ9138859.1"/>
    <property type="molecule type" value="Genomic_DNA"/>
</dbReference>
<sequence>MGAPDDDDPPPPYRPPSRRDGRRSFSSDDLSLTDTDSTSSTRSSRSRSRSRRRRADRFAVVRRDPYQIQAPPRAQLRRYESPSGDSTDEEEVRGNNYGERPQRRRPEPGLLVAVVVLVASLFFCLEECAE</sequence>
<name>A0AA38VLR0_9PEZI</name>
<organism evidence="2 3">
    <name type="scientific">Pleurostoma richardsiae</name>
    <dbReference type="NCBI Taxonomy" id="41990"/>
    <lineage>
        <taxon>Eukaryota</taxon>
        <taxon>Fungi</taxon>
        <taxon>Dikarya</taxon>
        <taxon>Ascomycota</taxon>
        <taxon>Pezizomycotina</taxon>
        <taxon>Sordariomycetes</taxon>
        <taxon>Sordariomycetidae</taxon>
        <taxon>Calosphaeriales</taxon>
        <taxon>Pleurostomataceae</taxon>
        <taxon>Pleurostoma</taxon>
    </lineage>
</organism>
<gene>
    <name evidence="2" type="ORF">NKR23_g8253</name>
</gene>
<feature type="region of interest" description="Disordered" evidence="1">
    <location>
        <begin position="1"/>
        <end position="106"/>
    </location>
</feature>
<proteinExistence type="predicted"/>
<comment type="caution">
    <text evidence="2">The sequence shown here is derived from an EMBL/GenBank/DDBJ whole genome shotgun (WGS) entry which is preliminary data.</text>
</comment>
<accession>A0AA38VLR0</accession>
<feature type="compositionally biased region" description="Basic and acidic residues" evidence="1">
    <location>
        <begin position="17"/>
        <end position="26"/>
    </location>
</feature>
<feature type="compositionally biased region" description="Low complexity" evidence="1">
    <location>
        <begin position="27"/>
        <end position="43"/>
    </location>
</feature>
<feature type="compositionally biased region" description="Basic residues" evidence="1">
    <location>
        <begin position="44"/>
        <end position="55"/>
    </location>
</feature>
<evidence type="ECO:0000256" key="1">
    <source>
        <dbReference type="SAM" id="MobiDB-lite"/>
    </source>
</evidence>
<keyword evidence="3" id="KW-1185">Reference proteome</keyword>